<dbReference type="Pfam" id="PF00335">
    <property type="entry name" value="Tetraspanin"/>
    <property type="match status" value="1"/>
</dbReference>
<evidence type="ECO:0000256" key="12">
    <source>
        <dbReference type="ARBA" id="ARBA00065909"/>
    </source>
</evidence>
<comment type="similarity">
    <text evidence="3">Belongs to the tetraspanin (TM4SF) family.</text>
</comment>
<dbReference type="SUPFAM" id="SSF48652">
    <property type="entry name" value="Tetraspanin"/>
    <property type="match status" value="1"/>
</dbReference>
<dbReference type="GO" id="GO:0019899">
    <property type="term" value="F:enzyme binding"/>
    <property type="evidence" value="ECO:0007669"/>
    <property type="project" value="UniProtKB-ARBA"/>
</dbReference>
<dbReference type="PANTHER" id="PTHR19282">
    <property type="entry name" value="TETRASPANIN"/>
    <property type="match status" value="1"/>
</dbReference>
<dbReference type="PRINTS" id="PR00259">
    <property type="entry name" value="TMFOUR"/>
</dbReference>
<evidence type="ECO:0000256" key="7">
    <source>
        <dbReference type="ARBA" id="ARBA00022989"/>
    </source>
</evidence>
<dbReference type="FunFam" id="1.10.1450.10:FF:000011">
    <property type="entry name" value="Tetraspanin"/>
    <property type="match status" value="1"/>
</dbReference>
<accession>A0AAV7LNN0</accession>
<dbReference type="GO" id="GO:0005886">
    <property type="term" value="C:plasma membrane"/>
    <property type="evidence" value="ECO:0007669"/>
    <property type="project" value="UniProtKB-SubCell"/>
</dbReference>
<dbReference type="AlphaFoldDB" id="A0AAV7LNN0"/>
<protein>
    <recommendedName>
        <fullName evidence="13">Tetraspanin-15</fullName>
    </recommendedName>
</protein>
<evidence type="ECO:0000256" key="1">
    <source>
        <dbReference type="ARBA" id="ARBA00004414"/>
    </source>
</evidence>
<keyword evidence="7 14" id="KW-1133">Transmembrane helix</keyword>
<keyword evidence="5 14" id="KW-0812">Transmembrane</keyword>
<name>A0AAV7LNN0_PLEWA</name>
<dbReference type="PANTHER" id="PTHR19282:SF199">
    <property type="entry name" value="TETRASPANIN"/>
    <property type="match status" value="1"/>
</dbReference>
<evidence type="ECO:0000256" key="11">
    <source>
        <dbReference type="ARBA" id="ARBA00056423"/>
    </source>
</evidence>
<dbReference type="Gene3D" id="1.10.1450.10">
    <property type="entry name" value="Tetraspanin"/>
    <property type="match status" value="1"/>
</dbReference>
<comment type="function">
    <text evidence="11">Part of TspanC8 subgroup, composed of 6 members that interact with the transmembrane metalloprotease ADAM10. This interaction is required for ADAM10 exit from the endoplasmic reticulum and for enzymatic maturation and trafficking to the cell surface as well as substrate specificity. Different TspanC8/ADAM10 complexes have distinct substrates. Promotes ADAM10-mediated cleavage of CDH2. Negatively regulates ligand-induced Notch activity probably by regulating ADAM10 activity.</text>
</comment>
<dbReference type="Proteomes" id="UP001066276">
    <property type="component" value="Chromosome 11"/>
</dbReference>
<evidence type="ECO:0000256" key="6">
    <source>
        <dbReference type="ARBA" id="ARBA00022753"/>
    </source>
</evidence>
<sequence length="324" mass="36937">MPEKPDWKDSVYYYYCLKFSLSVYSMLFLFLGFVVLCVGAYAEVERMKLKTTDGIFLAPAVILLLLGIVMFSVSFIGMVGSLRDNLLLLKIFFWVLLVIFVFEVLMLLINVLFESEMKTLMQLNIREGIKHYYDDLDFKNILDYIQEKFECCGGDEYGDWGVNLYHSCNSTGPLACGVPYTCCVALKDSGRVRNTLCGFQVLNKERLELTDIIHVRGCVHAVIFWFKDNFGATIGLIFGILLPQVLGLMMTWLYWHKLTALCKYDTVDFSILKVFDFDALDLSGAGWCLCIPREDGYIPVSVDVDDINDCGELHDNPTLIDEIC</sequence>
<gene>
    <name evidence="15" type="ORF">NDU88_004211</name>
</gene>
<comment type="caution">
    <text evidence="15">The sequence shown here is derived from an EMBL/GenBank/DDBJ whole genome shotgun (WGS) entry which is preliminary data.</text>
</comment>
<feature type="transmembrane region" description="Helical" evidence="14">
    <location>
        <begin position="234"/>
        <end position="255"/>
    </location>
</feature>
<comment type="subcellular location">
    <subcellularLocation>
        <location evidence="2">Cell membrane</location>
        <topology evidence="2">Multi-pass membrane protein</topology>
    </subcellularLocation>
    <subcellularLocation>
        <location evidence="1">Late endosome membrane</location>
    </subcellularLocation>
</comment>
<keyword evidence="4" id="KW-1003">Cell membrane</keyword>
<feature type="transmembrane region" description="Helical" evidence="14">
    <location>
        <begin position="12"/>
        <end position="42"/>
    </location>
</feature>
<dbReference type="CDD" id="cd03158">
    <property type="entry name" value="penumbra_like_LEL"/>
    <property type="match status" value="1"/>
</dbReference>
<evidence type="ECO:0000256" key="9">
    <source>
        <dbReference type="ARBA" id="ARBA00023157"/>
    </source>
</evidence>
<keyword evidence="10" id="KW-0325">Glycoprotein</keyword>
<evidence type="ECO:0000256" key="8">
    <source>
        <dbReference type="ARBA" id="ARBA00023136"/>
    </source>
</evidence>
<dbReference type="InterPro" id="IPR008952">
    <property type="entry name" value="Tetraspanin_EC2_sf"/>
</dbReference>
<evidence type="ECO:0000256" key="10">
    <source>
        <dbReference type="ARBA" id="ARBA00023180"/>
    </source>
</evidence>
<evidence type="ECO:0000256" key="3">
    <source>
        <dbReference type="ARBA" id="ARBA00006840"/>
    </source>
</evidence>
<feature type="transmembrane region" description="Helical" evidence="14">
    <location>
        <begin position="91"/>
        <end position="113"/>
    </location>
</feature>
<comment type="subunit">
    <text evidence="12">Interacts with ADAM10; the interaction influences ADAM10 substrate specificity, endocytosis and turnover.</text>
</comment>
<evidence type="ECO:0000256" key="13">
    <source>
        <dbReference type="ARBA" id="ARBA00073329"/>
    </source>
</evidence>
<dbReference type="GO" id="GO:0031902">
    <property type="term" value="C:late endosome membrane"/>
    <property type="evidence" value="ECO:0007669"/>
    <property type="project" value="UniProtKB-SubCell"/>
</dbReference>
<evidence type="ECO:0000313" key="15">
    <source>
        <dbReference type="EMBL" id="KAJ1091083.1"/>
    </source>
</evidence>
<keyword evidence="9" id="KW-1015">Disulfide bond</keyword>
<organism evidence="15 16">
    <name type="scientific">Pleurodeles waltl</name>
    <name type="common">Iberian ribbed newt</name>
    <dbReference type="NCBI Taxonomy" id="8319"/>
    <lineage>
        <taxon>Eukaryota</taxon>
        <taxon>Metazoa</taxon>
        <taxon>Chordata</taxon>
        <taxon>Craniata</taxon>
        <taxon>Vertebrata</taxon>
        <taxon>Euteleostomi</taxon>
        <taxon>Amphibia</taxon>
        <taxon>Batrachia</taxon>
        <taxon>Caudata</taxon>
        <taxon>Salamandroidea</taxon>
        <taxon>Salamandridae</taxon>
        <taxon>Pleurodelinae</taxon>
        <taxon>Pleurodeles</taxon>
    </lineage>
</organism>
<evidence type="ECO:0000256" key="14">
    <source>
        <dbReference type="SAM" id="Phobius"/>
    </source>
</evidence>
<reference evidence="15" key="1">
    <citation type="journal article" date="2022" name="bioRxiv">
        <title>Sequencing and chromosome-scale assembly of the giantPleurodeles waltlgenome.</title>
        <authorList>
            <person name="Brown T."/>
            <person name="Elewa A."/>
            <person name="Iarovenko S."/>
            <person name="Subramanian E."/>
            <person name="Araus A.J."/>
            <person name="Petzold A."/>
            <person name="Susuki M."/>
            <person name="Suzuki K.-i.T."/>
            <person name="Hayashi T."/>
            <person name="Toyoda A."/>
            <person name="Oliveira C."/>
            <person name="Osipova E."/>
            <person name="Leigh N.D."/>
            <person name="Simon A."/>
            <person name="Yun M.H."/>
        </authorList>
    </citation>
    <scope>NUCLEOTIDE SEQUENCE</scope>
    <source>
        <strain evidence="15">20211129_DDA</strain>
        <tissue evidence="15">Liver</tissue>
    </source>
</reference>
<keyword evidence="16" id="KW-1185">Reference proteome</keyword>
<evidence type="ECO:0000313" key="16">
    <source>
        <dbReference type="Proteomes" id="UP001066276"/>
    </source>
</evidence>
<evidence type="ECO:0000256" key="2">
    <source>
        <dbReference type="ARBA" id="ARBA00004651"/>
    </source>
</evidence>
<feature type="transmembrane region" description="Helical" evidence="14">
    <location>
        <begin position="54"/>
        <end position="79"/>
    </location>
</feature>
<dbReference type="EMBL" id="JANPWB010000015">
    <property type="protein sequence ID" value="KAJ1091083.1"/>
    <property type="molecule type" value="Genomic_DNA"/>
</dbReference>
<keyword evidence="6" id="KW-0967">Endosome</keyword>
<dbReference type="InterPro" id="IPR018499">
    <property type="entry name" value="Tetraspanin/Peripherin"/>
</dbReference>
<evidence type="ECO:0000256" key="4">
    <source>
        <dbReference type="ARBA" id="ARBA00022475"/>
    </source>
</evidence>
<dbReference type="GO" id="GO:0051604">
    <property type="term" value="P:protein maturation"/>
    <property type="evidence" value="ECO:0007669"/>
    <property type="project" value="UniProtKB-ARBA"/>
</dbReference>
<keyword evidence="8 14" id="KW-0472">Membrane</keyword>
<proteinExistence type="inferred from homology"/>
<evidence type="ECO:0000256" key="5">
    <source>
        <dbReference type="ARBA" id="ARBA00022692"/>
    </source>
</evidence>